<name>A0A9I9DII8_CUCME</name>
<dbReference type="Gramene" id="MELO3C019201.2.1">
    <property type="protein sequence ID" value="MELO3C019201.2.1"/>
    <property type="gene ID" value="MELO3C019201.2"/>
</dbReference>
<dbReference type="EnsemblPlants" id="MELO3C019201.2.1">
    <property type="protein sequence ID" value="MELO3C019201.2.1"/>
    <property type="gene ID" value="MELO3C019201.2"/>
</dbReference>
<accession>A0A9I9DII8</accession>
<sequence length="109" mass="11972">MGTIEANSLRKFVEVAEKCLNEVGANRPSMQDVLYDLELALQFQFTPVGEGKGFEGMSTSIVEAPWEIDSGILDRIPSKGINDSVMLDEDSTTVNARELAAEFKIDCAR</sequence>
<reference evidence="1" key="1">
    <citation type="submission" date="2023-03" db="UniProtKB">
        <authorList>
            <consortium name="EnsemblPlants"/>
        </authorList>
    </citation>
    <scope>IDENTIFICATION</scope>
</reference>
<evidence type="ECO:0000313" key="1">
    <source>
        <dbReference type="EnsemblPlants" id="MELO3C019201.2.1"/>
    </source>
</evidence>
<protein>
    <submittedName>
        <fullName evidence="1">Uncharacterized protein</fullName>
    </submittedName>
</protein>
<organism evidence="1">
    <name type="scientific">Cucumis melo</name>
    <name type="common">Muskmelon</name>
    <dbReference type="NCBI Taxonomy" id="3656"/>
    <lineage>
        <taxon>Eukaryota</taxon>
        <taxon>Viridiplantae</taxon>
        <taxon>Streptophyta</taxon>
        <taxon>Embryophyta</taxon>
        <taxon>Tracheophyta</taxon>
        <taxon>Spermatophyta</taxon>
        <taxon>Magnoliopsida</taxon>
        <taxon>eudicotyledons</taxon>
        <taxon>Gunneridae</taxon>
        <taxon>Pentapetalae</taxon>
        <taxon>rosids</taxon>
        <taxon>fabids</taxon>
        <taxon>Cucurbitales</taxon>
        <taxon>Cucurbitaceae</taxon>
        <taxon>Benincaseae</taxon>
        <taxon>Cucumis</taxon>
    </lineage>
</organism>
<proteinExistence type="predicted"/>
<dbReference type="AlphaFoldDB" id="A0A9I9DII8"/>